<accession>A0A9X1SFF7</accession>
<sequence length="1552" mass="172830">MTNEELIELVQSHTPAELKLEEIELLRQRIAESAELRRVLIDQLQMEHYLNDALGRIGFSAESLLDKFDRDQRRRRTVRAIGGLLALIVFASAAGTIYYLQPKKEVAEATIDPDPSNLSEKISAEQTASPTRSGEVPEQNGTSADPTMPSNRGNEEQGGEADQPAKQGPWDTSLARPPVRFADAWFHDFDPAREAPTQDSLSQWFTPLQKQGGRFETQKHHNTVRTGMFGSFRLNAPWPRDAALRLSVWDAEQYAIHFLNGDEGISIVRHNRDYDPWNAYAVSRKSGEEEIQRHSIIASDGFADRRSDLFEAPITWYYYDETQHEMVLLRGEIEMLRAPLANPPTEVVFEGKAWLRGLDFQRLSELPPSSRLELPIVAELDRPADLPWTERLPMEGGVTFNKLDDGAVELVGVKGDGLVTTPIPGEGIRVVDMLLDEFEVGGSVLLAFLANPGEETPRYDPGVAIPFGRNNVTKQVFPFFSWWGDDGRQDNRRPQELPTTDIVAPIWIRILACDGQARFWTSADGRNWALYPSGVGGINRPQTEFGISIKSGGGQPRKIRLRKVVVRHVDLLPDVVSAERLAATPTEVKHSIDWITKTIAARPSDVPLEQWMAAAAEKSINAGSDNPNVLRQLVPLLNDPASLETTLDRLRKFAYITKSWPPGQNEREWFDFYRDFAADLIGREYADGREFDVDDMRRTMLSLPIDMRDRVNLVDEGAIRDAMLQKLAERDWNGAIDLCLRQRNYSGRDEYRMRRDFQLPMWVYNAAIREANARVEGEWPSIDARYRSPLLEELSKDAYNVSADLSAAIDSNAMADACRIINSVNLHGANGLAPDREDPDLYFSLPAAITMAMRRNPQLREEMNRNFSEVARLRASSEIHSGDVEAVELVTLQFFGTQAASEAHLWLGDQALAVGQVARAIAHYRQAGGEQSTIDEQMLNARLALAAAMIGAPESAELSTSVAIGGESLSPDAIKQFGEQRRSIGSDNWSAARQMSIDSSQLDFPPTNPKVGDAVRLQLDFGEGANDRDNLYASKDVDWTAETLAATMADDRIYLNNRFQLLELKPDSGEIAWKTARIDSHRARAHDKWPLTPMRPVVVGDRIFVRLLHSNRPELYCFNRADGKKIWRAESELPVLSDPLWIQGELFAIVGEEDSQNLWQIQLARIDAETGETLSKHSLVRLRQSWGERRLCAASVAGDLIVVDLGGAVLACDLSGGVRWVRKQTSTPTSADSDLVRQQEMAPIVVDNRVIVRQVGALSIDCIDIATGRLLWSHFAPNMERSVGLADGKFVYLNRGEAVALHAEDGEVAWKHDDDWQVYSAAIAGSYLIEVAGGGRRLGNDREITPWIRWLSLETGRPIAGVPLAKLTDKDPQLGKLLIHPQGTYVSHRKEARDLDLRLHRLEAASDPLKLGDYQPVAGAKPIFPTFAAAWGGSFPGWRFATAETTSGQLIIEQDGKPEFELNLHPTNETTLIHPAEAGKQVTLAVDRRGARGAIRAQVRCGDQMLLEGPMTDEGDQAKFSVNLPPNHQAGDLVEISLTGGGKILVRNLTIQ</sequence>
<evidence type="ECO:0000313" key="4">
    <source>
        <dbReference type="EMBL" id="MCC9627702.1"/>
    </source>
</evidence>
<keyword evidence="2" id="KW-0812">Transmembrane</keyword>
<dbReference type="InterPro" id="IPR011047">
    <property type="entry name" value="Quinoprotein_ADH-like_sf"/>
</dbReference>
<keyword evidence="5" id="KW-1185">Reference proteome</keyword>
<gene>
    <name evidence="4" type="ORF">LOC68_04795</name>
</gene>
<dbReference type="SUPFAM" id="SSF50998">
    <property type="entry name" value="Quinoprotein alcohol dehydrogenase-like"/>
    <property type="match status" value="1"/>
</dbReference>
<dbReference type="EMBL" id="JAJKFT010000004">
    <property type="protein sequence ID" value="MCC9627702.1"/>
    <property type="molecule type" value="Genomic_DNA"/>
</dbReference>
<dbReference type="Pfam" id="PF13360">
    <property type="entry name" value="PQQ_2"/>
    <property type="match status" value="1"/>
</dbReference>
<dbReference type="PANTHER" id="PTHR34512">
    <property type="entry name" value="CELL SURFACE PROTEIN"/>
    <property type="match status" value="1"/>
</dbReference>
<dbReference type="Proteomes" id="UP001139103">
    <property type="component" value="Unassembled WGS sequence"/>
</dbReference>
<evidence type="ECO:0000256" key="2">
    <source>
        <dbReference type="SAM" id="Phobius"/>
    </source>
</evidence>
<proteinExistence type="predicted"/>
<feature type="domain" description="Pyrrolo-quinoline quinone repeat" evidence="3">
    <location>
        <begin position="1064"/>
        <end position="1311"/>
    </location>
</feature>
<feature type="compositionally biased region" description="Polar residues" evidence="1">
    <location>
        <begin position="116"/>
        <end position="132"/>
    </location>
</feature>
<dbReference type="PANTHER" id="PTHR34512:SF30">
    <property type="entry name" value="OUTER MEMBRANE PROTEIN ASSEMBLY FACTOR BAMB"/>
    <property type="match status" value="1"/>
</dbReference>
<comment type="caution">
    <text evidence="4">The sequence shown here is derived from an EMBL/GenBank/DDBJ whole genome shotgun (WGS) entry which is preliminary data.</text>
</comment>
<keyword evidence="2" id="KW-0472">Membrane</keyword>
<dbReference type="Gene3D" id="2.130.10.10">
    <property type="entry name" value="YVTN repeat-like/Quinoprotein amine dehydrogenase"/>
    <property type="match status" value="1"/>
</dbReference>
<protein>
    <submittedName>
        <fullName evidence="4">PQQ-like beta-propeller repeat protein</fullName>
    </submittedName>
</protein>
<keyword evidence="2" id="KW-1133">Transmembrane helix</keyword>
<name>A0A9X1SFF7_9BACT</name>
<feature type="region of interest" description="Disordered" evidence="1">
    <location>
        <begin position="111"/>
        <end position="174"/>
    </location>
</feature>
<dbReference type="RefSeq" id="WP_230216306.1">
    <property type="nucleotide sequence ID" value="NZ_JAJKFT010000004.1"/>
</dbReference>
<dbReference type="InterPro" id="IPR002372">
    <property type="entry name" value="PQQ_rpt_dom"/>
</dbReference>
<reference evidence="4" key="1">
    <citation type="submission" date="2021-11" db="EMBL/GenBank/DDBJ databases">
        <title>Genome sequence.</title>
        <authorList>
            <person name="Sun Q."/>
        </authorList>
    </citation>
    <scope>NUCLEOTIDE SEQUENCE</scope>
    <source>
        <strain evidence="4">JC732</strain>
    </source>
</reference>
<evidence type="ECO:0000259" key="3">
    <source>
        <dbReference type="Pfam" id="PF13360"/>
    </source>
</evidence>
<feature type="compositionally biased region" description="Polar residues" evidence="1">
    <location>
        <begin position="139"/>
        <end position="152"/>
    </location>
</feature>
<feature type="transmembrane region" description="Helical" evidence="2">
    <location>
        <begin position="80"/>
        <end position="100"/>
    </location>
</feature>
<evidence type="ECO:0000313" key="5">
    <source>
        <dbReference type="Proteomes" id="UP001139103"/>
    </source>
</evidence>
<evidence type="ECO:0000256" key="1">
    <source>
        <dbReference type="SAM" id="MobiDB-lite"/>
    </source>
</evidence>
<dbReference type="InterPro" id="IPR015943">
    <property type="entry name" value="WD40/YVTN_repeat-like_dom_sf"/>
</dbReference>
<organism evidence="4 5">
    <name type="scientific">Blastopirellula sediminis</name>
    <dbReference type="NCBI Taxonomy" id="2894196"/>
    <lineage>
        <taxon>Bacteria</taxon>
        <taxon>Pseudomonadati</taxon>
        <taxon>Planctomycetota</taxon>
        <taxon>Planctomycetia</taxon>
        <taxon>Pirellulales</taxon>
        <taxon>Pirellulaceae</taxon>
        <taxon>Blastopirellula</taxon>
    </lineage>
</organism>